<gene>
    <name evidence="1" type="ORF">HK100_009306</name>
</gene>
<proteinExistence type="predicted"/>
<feature type="non-terminal residue" evidence="1">
    <location>
        <position position="1"/>
    </location>
</feature>
<accession>A0AAD5X623</accession>
<name>A0AAD5X623_9FUNG</name>
<evidence type="ECO:0000313" key="2">
    <source>
        <dbReference type="Proteomes" id="UP001211907"/>
    </source>
</evidence>
<dbReference type="Proteomes" id="UP001211907">
    <property type="component" value="Unassembled WGS sequence"/>
</dbReference>
<reference evidence="1" key="1">
    <citation type="submission" date="2020-05" db="EMBL/GenBank/DDBJ databases">
        <title>Phylogenomic resolution of chytrid fungi.</title>
        <authorList>
            <person name="Stajich J.E."/>
            <person name="Amses K."/>
            <person name="Simmons R."/>
            <person name="Seto K."/>
            <person name="Myers J."/>
            <person name="Bonds A."/>
            <person name="Quandt C.A."/>
            <person name="Barry K."/>
            <person name="Liu P."/>
            <person name="Grigoriev I."/>
            <person name="Longcore J.E."/>
            <person name="James T.Y."/>
        </authorList>
    </citation>
    <scope>NUCLEOTIDE SEQUENCE</scope>
    <source>
        <strain evidence="1">JEL0513</strain>
    </source>
</reference>
<dbReference type="AlphaFoldDB" id="A0AAD5X623"/>
<evidence type="ECO:0000313" key="1">
    <source>
        <dbReference type="EMBL" id="KAJ3084363.1"/>
    </source>
</evidence>
<comment type="caution">
    <text evidence="1">The sequence shown here is derived from an EMBL/GenBank/DDBJ whole genome shotgun (WGS) entry which is preliminary data.</text>
</comment>
<keyword evidence="2" id="KW-1185">Reference proteome</keyword>
<sequence length="95" mass="10947">MKDSVEEITDISTKSDVFYNFNLYLKNDEAKDLNIIDVTASNQKLFDINEDWLGEDININNKSFTNSGWNFNDLMDLSDVMFGKEVLQLPEKSAE</sequence>
<organism evidence="1 2">
    <name type="scientific">Physocladia obscura</name>
    <dbReference type="NCBI Taxonomy" id="109957"/>
    <lineage>
        <taxon>Eukaryota</taxon>
        <taxon>Fungi</taxon>
        <taxon>Fungi incertae sedis</taxon>
        <taxon>Chytridiomycota</taxon>
        <taxon>Chytridiomycota incertae sedis</taxon>
        <taxon>Chytridiomycetes</taxon>
        <taxon>Chytridiales</taxon>
        <taxon>Chytriomycetaceae</taxon>
        <taxon>Physocladia</taxon>
    </lineage>
</organism>
<dbReference type="EMBL" id="JADGJH010004755">
    <property type="protein sequence ID" value="KAJ3084363.1"/>
    <property type="molecule type" value="Genomic_DNA"/>
</dbReference>
<protein>
    <submittedName>
        <fullName evidence="1">Uncharacterized protein</fullName>
    </submittedName>
</protein>